<gene>
    <name evidence="1" type="ORF">XELAEV_18030643mg</name>
</gene>
<accession>A0A974CL72</accession>
<dbReference type="AlphaFoldDB" id="A0A974CL72"/>
<name>A0A974CL72_XENLA</name>
<sequence length="117" mass="13932">MIGLTWIGYRHYDWIEIWSGVIHELRPRAFSNCIETAILNKNKSDAIQEKLITHILQAARIVISNLWKKPEPPHKKKKIYWVKEFEETKKMEEPTALKNGKMRQFEKLWKDGSTINK</sequence>
<organism evidence="1 2">
    <name type="scientific">Xenopus laevis</name>
    <name type="common">African clawed frog</name>
    <dbReference type="NCBI Taxonomy" id="8355"/>
    <lineage>
        <taxon>Eukaryota</taxon>
        <taxon>Metazoa</taxon>
        <taxon>Chordata</taxon>
        <taxon>Craniata</taxon>
        <taxon>Vertebrata</taxon>
        <taxon>Euteleostomi</taxon>
        <taxon>Amphibia</taxon>
        <taxon>Batrachia</taxon>
        <taxon>Anura</taxon>
        <taxon>Pipoidea</taxon>
        <taxon>Pipidae</taxon>
        <taxon>Xenopodinae</taxon>
        <taxon>Xenopus</taxon>
        <taxon>Xenopus</taxon>
    </lineage>
</organism>
<evidence type="ECO:0000313" key="2">
    <source>
        <dbReference type="Proteomes" id="UP000694892"/>
    </source>
</evidence>
<proteinExistence type="predicted"/>
<dbReference type="Proteomes" id="UP000694892">
    <property type="component" value="Chromosome 6L"/>
</dbReference>
<reference evidence="2" key="1">
    <citation type="journal article" date="2016" name="Nature">
        <title>Genome evolution in the allotetraploid frog Xenopus laevis.</title>
        <authorList>
            <person name="Session A.M."/>
            <person name="Uno Y."/>
            <person name="Kwon T."/>
            <person name="Chapman J.A."/>
            <person name="Toyoda A."/>
            <person name="Takahashi S."/>
            <person name="Fukui A."/>
            <person name="Hikosaka A."/>
            <person name="Suzuki A."/>
            <person name="Kondo M."/>
            <person name="van Heeringen S.J."/>
            <person name="Quigley I."/>
            <person name="Heinz S."/>
            <person name="Ogino H."/>
            <person name="Ochi H."/>
            <person name="Hellsten U."/>
            <person name="Lyons J.B."/>
            <person name="Simakov O."/>
            <person name="Putnam N."/>
            <person name="Stites J."/>
            <person name="Kuroki Y."/>
            <person name="Tanaka T."/>
            <person name="Michiue T."/>
            <person name="Watanabe M."/>
            <person name="Bogdanovic O."/>
            <person name="Lister R."/>
            <person name="Georgiou G."/>
            <person name="Paranjpe S.S."/>
            <person name="van Kruijsbergen I."/>
            <person name="Shu S."/>
            <person name="Carlson J."/>
            <person name="Kinoshita T."/>
            <person name="Ohta Y."/>
            <person name="Mawaribuchi S."/>
            <person name="Jenkins J."/>
            <person name="Grimwood J."/>
            <person name="Schmutz J."/>
            <person name="Mitros T."/>
            <person name="Mozaffari S.V."/>
            <person name="Suzuki Y."/>
            <person name="Haramoto Y."/>
            <person name="Yamamoto T.S."/>
            <person name="Takagi C."/>
            <person name="Heald R."/>
            <person name="Miller K."/>
            <person name="Haudenschild C."/>
            <person name="Kitzman J."/>
            <person name="Nakayama T."/>
            <person name="Izutsu Y."/>
            <person name="Robert J."/>
            <person name="Fortriede J."/>
            <person name="Burns K."/>
            <person name="Lotay V."/>
            <person name="Karimi K."/>
            <person name="Yasuoka Y."/>
            <person name="Dichmann D.S."/>
            <person name="Flajnik M.F."/>
            <person name="Houston D.W."/>
            <person name="Shendure J."/>
            <person name="DuPasquier L."/>
            <person name="Vize P.D."/>
            <person name="Zorn A.M."/>
            <person name="Ito M."/>
            <person name="Marcotte E.M."/>
            <person name="Wallingford J.B."/>
            <person name="Ito Y."/>
            <person name="Asashima M."/>
            <person name="Ueno N."/>
            <person name="Matsuda Y."/>
            <person name="Veenstra G.J."/>
            <person name="Fujiyama A."/>
            <person name="Harland R.M."/>
            <person name="Taira M."/>
            <person name="Rokhsar D.S."/>
        </authorList>
    </citation>
    <scope>NUCLEOTIDE SEQUENCE [LARGE SCALE GENOMIC DNA]</scope>
    <source>
        <strain evidence="2">J</strain>
    </source>
</reference>
<evidence type="ECO:0000313" key="1">
    <source>
        <dbReference type="EMBL" id="OCT75464.1"/>
    </source>
</evidence>
<protein>
    <submittedName>
        <fullName evidence="1">Uncharacterized protein</fullName>
    </submittedName>
</protein>
<dbReference type="EMBL" id="CM004476">
    <property type="protein sequence ID" value="OCT75464.1"/>
    <property type="molecule type" value="Genomic_DNA"/>
</dbReference>